<protein>
    <submittedName>
        <fullName evidence="2">Acetyl-CoA acetyltransferase</fullName>
    </submittedName>
</protein>
<dbReference type="RefSeq" id="WP_099185437.1">
    <property type="nucleotide sequence ID" value="NZ_BEWI01000030.1"/>
</dbReference>
<organism evidence="2 3">
    <name type="scientific">Sphingobium fuliginis (strain ATCC 27551)</name>
    <dbReference type="NCBI Taxonomy" id="336203"/>
    <lineage>
        <taxon>Bacteria</taxon>
        <taxon>Pseudomonadati</taxon>
        <taxon>Pseudomonadota</taxon>
        <taxon>Alphaproteobacteria</taxon>
        <taxon>Sphingomonadales</taxon>
        <taxon>Sphingomonadaceae</taxon>
        <taxon>Sphingobium</taxon>
    </lineage>
</organism>
<accession>A0A292ZC55</accession>
<proteinExistence type="predicted"/>
<evidence type="ECO:0000259" key="1">
    <source>
        <dbReference type="Pfam" id="PF22691"/>
    </source>
</evidence>
<reference evidence="2 3" key="1">
    <citation type="journal article" date="2013" name="Biodegradation">
        <title>Occurrence of 4-tert-butylphenol (4-t-BP) biodegradation in an aquatic sample caused by the presence of Spirodela polyrrhiza and isolation of a 4-t-BP-utilizing bacterium.</title>
        <authorList>
            <person name="Ogata Y."/>
            <person name="Toyama T."/>
            <person name="Yu N."/>
            <person name="Wang X."/>
            <person name="Sei K."/>
            <person name="Ike M."/>
        </authorList>
    </citation>
    <scope>NUCLEOTIDE SEQUENCE [LARGE SCALE GENOMIC DNA]</scope>
    <source>
        <strain evidence="2 3">OMI</strain>
    </source>
</reference>
<reference evidence="2 3" key="2">
    <citation type="journal article" date="2013" name="Environ. Sci. Technol.">
        <title>The 4-tert-butylphenol-utilizing bacterium Sphingobium fuliginis OMI can degrade bisphenols via phenolic ring hydroxylation and meta-cleavage pathway.</title>
        <authorList>
            <person name="Ogata Y."/>
            <person name="Goda S."/>
            <person name="Toyama T."/>
            <person name="Sei K."/>
            <person name="Ike M."/>
        </authorList>
    </citation>
    <scope>NUCLEOTIDE SEQUENCE [LARGE SCALE GENOMIC DNA]</scope>
    <source>
        <strain evidence="2 3">OMI</strain>
    </source>
</reference>
<evidence type="ECO:0000313" key="2">
    <source>
        <dbReference type="EMBL" id="GAY20365.1"/>
    </source>
</evidence>
<feature type="domain" description="Thiolase C-terminal" evidence="1">
    <location>
        <begin position="256"/>
        <end position="380"/>
    </location>
</feature>
<keyword evidence="2" id="KW-0808">Transferase</keyword>
<dbReference type="PANTHER" id="PTHR42870">
    <property type="entry name" value="ACETYL-COA C-ACETYLTRANSFERASE"/>
    <property type="match status" value="1"/>
</dbReference>
<dbReference type="InterPro" id="IPR016039">
    <property type="entry name" value="Thiolase-like"/>
</dbReference>
<sequence>MSEDVFIIGAGIHPFGRTPGLSGLQQGVFAVRQALERAGLAWRDVQFAFGGSDAAGNADTMVSELGLTGIPFINVANGCATGGSAMFGAYSTIKSGEFDLGLAVGFDKHPRGSFSPLPADWGLPDWYGETGLMLTTQFFAMKIQRYMSLHGITPHMLGAVAEKAFANGVLADHAWRREAVDIDTILHSQMVSDPLAKFMFCSPGEGAVALLLASGRKARELGLPAVRLRAAAVRTRPPGSFEVFSPALDLERGGSPTSVASQAAYEMAGVGPEDIDIAQLQDTEAGAEIMHMAENGFCADGEQTAWIAEGRTRIDGSLPVNTDGGCLACGEPIGASGLRQVYENYVQLIGQAGARQAPGRLRLGYSHVYGAPGVSAVAIVER</sequence>
<dbReference type="PANTHER" id="PTHR42870:SF1">
    <property type="entry name" value="NON-SPECIFIC LIPID-TRANSFER PROTEIN-LIKE 2"/>
    <property type="match status" value="1"/>
</dbReference>
<dbReference type="Proteomes" id="UP000221538">
    <property type="component" value="Unassembled WGS sequence"/>
</dbReference>
<dbReference type="CDD" id="cd00829">
    <property type="entry name" value="SCP-x_thiolase"/>
    <property type="match status" value="1"/>
</dbReference>
<dbReference type="InterPro" id="IPR002155">
    <property type="entry name" value="Thiolase"/>
</dbReference>
<dbReference type="SUPFAM" id="SSF53901">
    <property type="entry name" value="Thiolase-like"/>
    <property type="match status" value="2"/>
</dbReference>
<name>A0A292ZC55_SPHSA</name>
<gene>
    <name evidence="2" type="ORF">SFOMI_0889</name>
</gene>
<dbReference type="AlphaFoldDB" id="A0A292ZC55"/>
<dbReference type="Pfam" id="PF22691">
    <property type="entry name" value="Thiolase_C_1"/>
    <property type="match status" value="1"/>
</dbReference>
<dbReference type="GO" id="GO:0003988">
    <property type="term" value="F:acetyl-CoA C-acyltransferase activity"/>
    <property type="evidence" value="ECO:0007669"/>
    <property type="project" value="UniProtKB-ARBA"/>
</dbReference>
<dbReference type="InterPro" id="IPR055140">
    <property type="entry name" value="Thiolase_C_2"/>
</dbReference>
<dbReference type="Gene3D" id="3.40.47.10">
    <property type="match status" value="1"/>
</dbReference>
<comment type="caution">
    <text evidence="2">The sequence shown here is derived from an EMBL/GenBank/DDBJ whole genome shotgun (WGS) entry which is preliminary data.</text>
</comment>
<dbReference type="EMBL" id="BEWI01000030">
    <property type="protein sequence ID" value="GAY20365.1"/>
    <property type="molecule type" value="Genomic_DNA"/>
</dbReference>
<dbReference type="PIRSF" id="PIRSF000429">
    <property type="entry name" value="Ac-CoA_Ac_transf"/>
    <property type="match status" value="1"/>
</dbReference>
<evidence type="ECO:0000313" key="3">
    <source>
        <dbReference type="Proteomes" id="UP000221538"/>
    </source>
</evidence>